<evidence type="ECO:0000313" key="2">
    <source>
        <dbReference type="Proteomes" id="UP001302676"/>
    </source>
</evidence>
<dbReference type="PANTHER" id="PTHR42678:SF34">
    <property type="entry name" value="OS04G0183300 PROTEIN"/>
    <property type="match status" value="1"/>
</dbReference>
<name>A0AAN6ZNW6_9PEZI</name>
<dbReference type="EMBL" id="MU853576">
    <property type="protein sequence ID" value="KAK4144609.1"/>
    <property type="molecule type" value="Genomic_DNA"/>
</dbReference>
<accession>A0AAN6ZNW6</accession>
<protein>
    <recommendedName>
        <fullName evidence="3">Amidase domain-containing protein</fullName>
    </recommendedName>
</protein>
<comment type="caution">
    <text evidence="1">The sequence shown here is derived from an EMBL/GenBank/DDBJ whole genome shotgun (WGS) entry which is preliminary data.</text>
</comment>
<organism evidence="1 2">
    <name type="scientific">Dichotomopilus funicola</name>
    <dbReference type="NCBI Taxonomy" id="1934379"/>
    <lineage>
        <taxon>Eukaryota</taxon>
        <taxon>Fungi</taxon>
        <taxon>Dikarya</taxon>
        <taxon>Ascomycota</taxon>
        <taxon>Pezizomycotina</taxon>
        <taxon>Sordariomycetes</taxon>
        <taxon>Sordariomycetidae</taxon>
        <taxon>Sordariales</taxon>
        <taxon>Chaetomiaceae</taxon>
        <taxon>Dichotomopilus</taxon>
    </lineage>
</organism>
<keyword evidence="2" id="KW-1185">Reference proteome</keyword>
<proteinExistence type="predicted"/>
<dbReference type="Proteomes" id="UP001302676">
    <property type="component" value="Unassembled WGS sequence"/>
</dbReference>
<dbReference type="PANTHER" id="PTHR42678">
    <property type="entry name" value="AMIDASE"/>
    <property type="match status" value="1"/>
</dbReference>
<evidence type="ECO:0008006" key="3">
    <source>
        <dbReference type="Google" id="ProtNLM"/>
    </source>
</evidence>
<dbReference type="AlphaFoldDB" id="A0AAN6ZNW6"/>
<dbReference type="RefSeq" id="XP_062637980.1">
    <property type="nucleotide sequence ID" value="XM_062776977.1"/>
</dbReference>
<dbReference type="InterPro" id="IPR036928">
    <property type="entry name" value="AS_sf"/>
</dbReference>
<dbReference type="GeneID" id="87813590"/>
<reference evidence="1" key="2">
    <citation type="submission" date="2023-05" db="EMBL/GenBank/DDBJ databases">
        <authorList>
            <consortium name="Lawrence Berkeley National Laboratory"/>
            <person name="Steindorff A."/>
            <person name="Hensen N."/>
            <person name="Bonometti L."/>
            <person name="Westerberg I."/>
            <person name="Brannstrom I.O."/>
            <person name="Guillou S."/>
            <person name="Cros-Aarteil S."/>
            <person name="Calhoun S."/>
            <person name="Haridas S."/>
            <person name="Kuo A."/>
            <person name="Mondo S."/>
            <person name="Pangilinan J."/>
            <person name="Riley R."/>
            <person name="Labutti K."/>
            <person name="Andreopoulos B."/>
            <person name="Lipzen A."/>
            <person name="Chen C."/>
            <person name="Yanf M."/>
            <person name="Daum C."/>
            <person name="Ng V."/>
            <person name="Clum A."/>
            <person name="Ohm R."/>
            <person name="Martin F."/>
            <person name="Silar P."/>
            <person name="Natvig D."/>
            <person name="Lalanne C."/>
            <person name="Gautier V."/>
            <person name="Ament-Velasquez S.L."/>
            <person name="Kruys A."/>
            <person name="Hutchinson M.I."/>
            <person name="Powell A.J."/>
            <person name="Barry K."/>
            <person name="Miller A.N."/>
            <person name="Grigoriev I.V."/>
            <person name="Debuchy R."/>
            <person name="Gladieux P."/>
            <person name="Thoren M.H."/>
            <person name="Johannesson H."/>
        </authorList>
    </citation>
    <scope>NUCLEOTIDE SEQUENCE</scope>
    <source>
        <strain evidence="1">CBS 141.50</strain>
    </source>
</reference>
<reference evidence="1" key="1">
    <citation type="journal article" date="2023" name="Mol. Phylogenet. Evol.">
        <title>Genome-scale phylogeny and comparative genomics of the fungal order Sordariales.</title>
        <authorList>
            <person name="Hensen N."/>
            <person name="Bonometti L."/>
            <person name="Westerberg I."/>
            <person name="Brannstrom I.O."/>
            <person name="Guillou S."/>
            <person name="Cros-Aarteil S."/>
            <person name="Calhoun S."/>
            <person name="Haridas S."/>
            <person name="Kuo A."/>
            <person name="Mondo S."/>
            <person name="Pangilinan J."/>
            <person name="Riley R."/>
            <person name="LaButti K."/>
            <person name="Andreopoulos B."/>
            <person name="Lipzen A."/>
            <person name="Chen C."/>
            <person name="Yan M."/>
            <person name="Daum C."/>
            <person name="Ng V."/>
            <person name="Clum A."/>
            <person name="Steindorff A."/>
            <person name="Ohm R.A."/>
            <person name="Martin F."/>
            <person name="Silar P."/>
            <person name="Natvig D.O."/>
            <person name="Lalanne C."/>
            <person name="Gautier V."/>
            <person name="Ament-Velasquez S.L."/>
            <person name="Kruys A."/>
            <person name="Hutchinson M.I."/>
            <person name="Powell A.J."/>
            <person name="Barry K."/>
            <person name="Miller A.N."/>
            <person name="Grigoriev I.V."/>
            <person name="Debuchy R."/>
            <person name="Gladieux P."/>
            <person name="Hiltunen Thoren M."/>
            <person name="Johannesson H."/>
        </authorList>
    </citation>
    <scope>NUCLEOTIDE SEQUENCE</scope>
    <source>
        <strain evidence="1">CBS 141.50</strain>
    </source>
</reference>
<dbReference type="SUPFAM" id="SSF75304">
    <property type="entry name" value="Amidase signature (AS) enzymes"/>
    <property type="match status" value="1"/>
</dbReference>
<dbReference type="Gene3D" id="3.90.1300.10">
    <property type="entry name" value="Amidase signature (AS) domain"/>
    <property type="match status" value="1"/>
</dbReference>
<evidence type="ECO:0000313" key="1">
    <source>
        <dbReference type="EMBL" id="KAK4144609.1"/>
    </source>
</evidence>
<sequence length="278" mass="31199">MAKSVQDLAAAMEILLNLEAREKLPAKGYQAFCGTSFEGLRLGFLGPSLWRFPPDLWVPSLEAKEQHDTVYHESRNRMQALGATVVYPVKLPQPSELNNGGDYTQYIVNCTFEHEETANEFFDEYVEQGSQVQSLASIVEFNTKHAAECLPKDAPDQSWLVKAVEDRPSDEQYRDAFEHMSTIGRDQGLRKTLDEHNLDLVIAPMDSPVCSLSFASGYPLANIPLGRYRLKGELSRPFGLAALARPGAERTLFRFMSAYKANFPPRVIPEQLLRASDI</sequence>
<gene>
    <name evidence="1" type="ORF">C8A04DRAFT_11444</name>
</gene>